<dbReference type="InterPro" id="IPR029033">
    <property type="entry name" value="His_PPase_superfam"/>
</dbReference>
<gene>
    <name evidence="2" type="ORF">GCM10009810_05200</name>
</gene>
<dbReference type="EMBL" id="BAAAPN010000015">
    <property type="protein sequence ID" value="GAA1747587.1"/>
    <property type="molecule type" value="Genomic_DNA"/>
</dbReference>
<keyword evidence="3" id="KW-1185">Reference proteome</keyword>
<dbReference type="CDD" id="cd07067">
    <property type="entry name" value="HP_PGM_like"/>
    <property type="match status" value="1"/>
</dbReference>
<sequence length="174" mass="18153">MTTAAMDRILILMRHAAAASHDPEGDHERDLSHQGKRDAEAVGAWLRQHSIGIDEVLCSTAERTRQTAAGVWAGGCPEADVRFDTRLYNAGPTSLLDVIREADHDANVVLVIGHAPGIPALASLLADGDGSRKAHEALGAGFPTGGVAVLTYAGAWSDLTPGAARLSDFAAPRG</sequence>
<comment type="caution">
    <text evidence="2">The sequence shown here is derived from an EMBL/GenBank/DDBJ whole genome shotgun (WGS) entry which is preliminary data.</text>
</comment>
<dbReference type="SMART" id="SM00855">
    <property type="entry name" value="PGAM"/>
    <property type="match status" value="1"/>
</dbReference>
<dbReference type="InterPro" id="IPR051021">
    <property type="entry name" value="Mito_Ser/Thr_phosphatase"/>
</dbReference>
<dbReference type="Proteomes" id="UP001501475">
    <property type="component" value="Unassembled WGS sequence"/>
</dbReference>
<dbReference type="Pfam" id="PF00300">
    <property type="entry name" value="His_Phos_1"/>
    <property type="match status" value="1"/>
</dbReference>
<reference evidence="2 3" key="1">
    <citation type="journal article" date="2019" name="Int. J. Syst. Evol. Microbiol.">
        <title>The Global Catalogue of Microorganisms (GCM) 10K type strain sequencing project: providing services to taxonomists for standard genome sequencing and annotation.</title>
        <authorList>
            <consortium name="The Broad Institute Genomics Platform"/>
            <consortium name="The Broad Institute Genome Sequencing Center for Infectious Disease"/>
            <person name="Wu L."/>
            <person name="Ma J."/>
        </authorList>
    </citation>
    <scope>NUCLEOTIDE SEQUENCE [LARGE SCALE GENOMIC DNA]</scope>
    <source>
        <strain evidence="2 3">JCM 15591</strain>
    </source>
</reference>
<dbReference type="SUPFAM" id="SSF53254">
    <property type="entry name" value="Phosphoglycerate mutase-like"/>
    <property type="match status" value="1"/>
</dbReference>
<organism evidence="2 3">
    <name type="scientific">Nostocoides vanveenii</name>
    <dbReference type="NCBI Taxonomy" id="330835"/>
    <lineage>
        <taxon>Bacteria</taxon>
        <taxon>Bacillati</taxon>
        <taxon>Actinomycetota</taxon>
        <taxon>Actinomycetes</taxon>
        <taxon>Micrococcales</taxon>
        <taxon>Intrasporangiaceae</taxon>
        <taxon>Nostocoides</taxon>
    </lineage>
</organism>
<dbReference type="PANTHER" id="PTHR20935">
    <property type="entry name" value="PHOSPHOGLYCERATE MUTASE-RELATED"/>
    <property type="match status" value="1"/>
</dbReference>
<dbReference type="Gene3D" id="3.40.50.1240">
    <property type="entry name" value="Phosphoglycerate mutase-like"/>
    <property type="match status" value="1"/>
</dbReference>
<evidence type="ECO:0000313" key="2">
    <source>
        <dbReference type="EMBL" id="GAA1747587.1"/>
    </source>
</evidence>
<accession>A0ABN2K421</accession>
<proteinExistence type="predicted"/>
<evidence type="ECO:0000313" key="3">
    <source>
        <dbReference type="Proteomes" id="UP001501475"/>
    </source>
</evidence>
<dbReference type="RefSeq" id="WP_344061698.1">
    <property type="nucleotide sequence ID" value="NZ_BAAAPN010000015.1"/>
</dbReference>
<evidence type="ECO:0000256" key="1">
    <source>
        <dbReference type="ARBA" id="ARBA00022801"/>
    </source>
</evidence>
<name>A0ABN2K421_9MICO</name>
<keyword evidence="1" id="KW-0378">Hydrolase</keyword>
<dbReference type="PANTHER" id="PTHR20935:SF1">
    <property type="entry name" value="SLL1549 PROTEIN"/>
    <property type="match status" value="1"/>
</dbReference>
<protein>
    <submittedName>
        <fullName evidence="2">Histidine phosphatase family protein</fullName>
    </submittedName>
</protein>
<dbReference type="InterPro" id="IPR013078">
    <property type="entry name" value="His_Pase_superF_clade-1"/>
</dbReference>